<evidence type="ECO:0000256" key="4">
    <source>
        <dbReference type="ARBA" id="ARBA00022902"/>
    </source>
</evidence>
<dbReference type="OrthoDB" id="10039134at2759"/>
<keyword evidence="4" id="KW-0524">Neurogenesis</keyword>
<dbReference type="FunFam" id="4.10.280.10:FF:000006">
    <property type="entry name" value="Neurogenic differentiation factor"/>
    <property type="match status" value="1"/>
</dbReference>
<keyword evidence="8" id="KW-0539">Nucleus</keyword>
<dbReference type="SMART" id="SM00353">
    <property type="entry name" value="HLH"/>
    <property type="match status" value="1"/>
</dbReference>
<name>A0A6I9P345_9TELE</name>
<evidence type="ECO:0000256" key="5">
    <source>
        <dbReference type="ARBA" id="ARBA00023015"/>
    </source>
</evidence>
<dbReference type="Pfam" id="PF00010">
    <property type="entry name" value="HLH"/>
    <property type="match status" value="1"/>
</dbReference>
<gene>
    <name evidence="12 13" type="primary">LOC104956131</name>
</gene>
<accession>A0A6I9P345</accession>
<proteinExistence type="predicted"/>
<dbReference type="GO" id="GO:0070888">
    <property type="term" value="F:E-box binding"/>
    <property type="evidence" value="ECO:0007669"/>
    <property type="project" value="TreeGrafter"/>
</dbReference>
<keyword evidence="11" id="KW-1185">Reference proteome</keyword>
<dbReference type="Gene3D" id="4.10.280.10">
    <property type="entry name" value="Helix-loop-helix DNA-binding domain"/>
    <property type="match status" value="1"/>
</dbReference>
<dbReference type="InterPro" id="IPR022575">
    <property type="entry name" value="NeuroD_DUF"/>
</dbReference>
<keyword evidence="7" id="KW-0804">Transcription</keyword>
<keyword evidence="6" id="KW-0238">DNA-binding</keyword>
<keyword evidence="2" id="KW-0217">Developmental protein</keyword>
<evidence type="ECO:0000259" key="10">
    <source>
        <dbReference type="PROSITE" id="PS50888"/>
    </source>
</evidence>
<evidence type="ECO:0000313" key="11">
    <source>
        <dbReference type="Proteomes" id="UP000504611"/>
    </source>
</evidence>
<evidence type="ECO:0000256" key="2">
    <source>
        <dbReference type="ARBA" id="ARBA00022473"/>
    </source>
</evidence>
<dbReference type="GO" id="GO:0005634">
    <property type="term" value="C:nucleus"/>
    <property type="evidence" value="ECO:0007669"/>
    <property type="project" value="TreeGrafter"/>
</dbReference>
<feature type="compositionally biased region" description="Basic and acidic residues" evidence="9">
    <location>
        <begin position="40"/>
        <end position="55"/>
    </location>
</feature>
<dbReference type="PANTHER" id="PTHR19290:SF134">
    <property type="entry name" value="NEUROGENIC DIFFERENTIATION FACTOR 1"/>
    <property type="match status" value="1"/>
</dbReference>
<dbReference type="GO" id="GO:0000981">
    <property type="term" value="F:DNA-binding transcription factor activity, RNA polymerase II-specific"/>
    <property type="evidence" value="ECO:0007669"/>
    <property type="project" value="TreeGrafter"/>
</dbReference>
<dbReference type="GO" id="GO:0045944">
    <property type="term" value="P:positive regulation of transcription by RNA polymerase II"/>
    <property type="evidence" value="ECO:0007669"/>
    <property type="project" value="TreeGrafter"/>
</dbReference>
<feature type="region of interest" description="Disordered" evidence="9">
    <location>
        <begin position="40"/>
        <end position="74"/>
    </location>
</feature>
<evidence type="ECO:0000256" key="3">
    <source>
        <dbReference type="ARBA" id="ARBA00022782"/>
    </source>
</evidence>
<dbReference type="InterPro" id="IPR011598">
    <property type="entry name" value="bHLH_dom"/>
</dbReference>
<dbReference type="AlphaFoldDB" id="A0A6I9P345"/>
<comment type="subunit">
    <text evidence="1">Efficient DNA binding requires dimerization with another bHLH protein.</text>
</comment>
<dbReference type="GeneID" id="104956131"/>
<evidence type="ECO:0000256" key="8">
    <source>
        <dbReference type="ARBA" id="ARBA00023242"/>
    </source>
</evidence>
<dbReference type="GO" id="GO:0007423">
    <property type="term" value="P:sensory organ development"/>
    <property type="evidence" value="ECO:0007669"/>
    <property type="project" value="TreeGrafter"/>
</dbReference>
<keyword evidence="5" id="KW-0805">Transcription regulation</keyword>
<evidence type="ECO:0000313" key="13">
    <source>
        <dbReference type="RefSeq" id="XP_010781880.1"/>
    </source>
</evidence>
<dbReference type="SUPFAM" id="SSF47459">
    <property type="entry name" value="HLH, helix-loop-helix DNA-binding domain"/>
    <property type="match status" value="1"/>
</dbReference>
<organism evidence="11 13">
    <name type="scientific">Notothenia coriiceps</name>
    <name type="common">black rockcod</name>
    <dbReference type="NCBI Taxonomy" id="8208"/>
    <lineage>
        <taxon>Eukaryota</taxon>
        <taxon>Metazoa</taxon>
        <taxon>Chordata</taxon>
        <taxon>Craniata</taxon>
        <taxon>Vertebrata</taxon>
        <taxon>Euteleostomi</taxon>
        <taxon>Actinopterygii</taxon>
        <taxon>Neopterygii</taxon>
        <taxon>Teleostei</taxon>
        <taxon>Neoteleostei</taxon>
        <taxon>Acanthomorphata</taxon>
        <taxon>Eupercaria</taxon>
        <taxon>Perciformes</taxon>
        <taxon>Notothenioidei</taxon>
        <taxon>Nototheniidae</taxon>
        <taxon>Notothenia</taxon>
    </lineage>
</organism>
<dbReference type="GO" id="GO:0046983">
    <property type="term" value="F:protein dimerization activity"/>
    <property type="evidence" value="ECO:0007669"/>
    <property type="project" value="InterPro"/>
</dbReference>
<dbReference type="PROSITE" id="PS50888">
    <property type="entry name" value="BHLH"/>
    <property type="match status" value="1"/>
</dbReference>
<evidence type="ECO:0000256" key="7">
    <source>
        <dbReference type="ARBA" id="ARBA00023163"/>
    </source>
</evidence>
<dbReference type="PANTHER" id="PTHR19290">
    <property type="entry name" value="BASIC HELIX-LOOP-HELIX PROTEIN NEUROGENIN-RELATED"/>
    <property type="match status" value="1"/>
</dbReference>
<dbReference type="Proteomes" id="UP000504611">
    <property type="component" value="Unplaced"/>
</dbReference>
<dbReference type="InterPro" id="IPR036638">
    <property type="entry name" value="HLH_DNA-bd_sf"/>
</dbReference>
<dbReference type="KEGG" id="ncc:104956131"/>
<protein>
    <submittedName>
        <fullName evidence="12 13">Neurogenic differentiation factor 6-A-like</fullName>
    </submittedName>
</protein>
<reference evidence="12 13" key="1">
    <citation type="submission" date="2025-04" db="UniProtKB">
        <authorList>
            <consortium name="RefSeq"/>
        </authorList>
    </citation>
    <scope>IDENTIFICATION</scope>
    <source>
        <tissue evidence="12 13">Muscle</tissue>
    </source>
</reference>
<dbReference type="RefSeq" id="XP_010781879.1">
    <property type="nucleotide sequence ID" value="XM_010783577.1"/>
</dbReference>
<dbReference type="InterPro" id="IPR050359">
    <property type="entry name" value="bHLH_transcription_factors"/>
</dbReference>
<evidence type="ECO:0000313" key="12">
    <source>
        <dbReference type="RefSeq" id="XP_010781879.1"/>
    </source>
</evidence>
<evidence type="ECO:0000256" key="6">
    <source>
        <dbReference type="ARBA" id="ARBA00023125"/>
    </source>
</evidence>
<dbReference type="RefSeq" id="XP_010781880.1">
    <property type="nucleotide sequence ID" value="XM_010783578.1"/>
</dbReference>
<evidence type="ECO:0000256" key="9">
    <source>
        <dbReference type="SAM" id="MobiDB-lite"/>
    </source>
</evidence>
<dbReference type="Pfam" id="PF12533">
    <property type="entry name" value="Neuro_bHLH"/>
    <property type="match status" value="1"/>
</dbReference>
<keyword evidence="3" id="KW-0221">Differentiation</keyword>
<feature type="compositionally biased region" description="Basic residues" evidence="9">
    <location>
        <begin position="64"/>
        <end position="74"/>
    </location>
</feature>
<sequence>MLTFDEPPSTQTSSSFRNSWATNQLNVKCVKAEPCRALEDTLESRGEEEERHGGEEDGEEQGVRRRGSHKKKFSQARLDRVRLRRIEANTRERNRMHSLNSELDILRKVVPCYSNTQKLSKIDTLRLAKNYIWALSETLSIGKRPDLLTFVHTLCKGLSQPTTNLVAGCLQLNARSFVSEPGGEAFPLYPGSYNHPRGPEAVGSGSADRPPRSFGSFCGPALYDSPSPDSPPDAGALSPPMNFNGIFSLKHEEPGDYRSCHYGLRYCSIGQGSSADPYDIHLRSQFYQVQEDLNKPFHN</sequence>
<dbReference type="GO" id="GO:0061564">
    <property type="term" value="P:axon development"/>
    <property type="evidence" value="ECO:0007669"/>
    <property type="project" value="TreeGrafter"/>
</dbReference>
<feature type="domain" description="BHLH" evidence="10">
    <location>
        <begin position="83"/>
        <end position="135"/>
    </location>
</feature>
<evidence type="ECO:0000256" key="1">
    <source>
        <dbReference type="ARBA" id="ARBA00011571"/>
    </source>
</evidence>